<evidence type="ECO:0000313" key="9">
    <source>
        <dbReference type="Proteomes" id="UP001221142"/>
    </source>
</evidence>
<dbReference type="Gene3D" id="1.25.10.10">
    <property type="entry name" value="Leucine-rich Repeat Variant"/>
    <property type="match status" value="2"/>
</dbReference>
<reference evidence="8" key="1">
    <citation type="submission" date="2023-03" db="EMBL/GenBank/DDBJ databases">
        <title>Massive genome expansion in bonnet fungi (Mycena s.s.) driven by repeated elements and novel gene families across ecological guilds.</title>
        <authorList>
            <consortium name="Lawrence Berkeley National Laboratory"/>
            <person name="Harder C.B."/>
            <person name="Miyauchi S."/>
            <person name="Viragh M."/>
            <person name="Kuo A."/>
            <person name="Thoen E."/>
            <person name="Andreopoulos B."/>
            <person name="Lu D."/>
            <person name="Skrede I."/>
            <person name="Drula E."/>
            <person name="Henrissat B."/>
            <person name="Morin E."/>
            <person name="Kohler A."/>
            <person name="Barry K."/>
            <person name="LaButti K."/>
            <person name="Morin E."/>
            <person name="Salamov A."/>
            <person name="Lipzen A."/>
            <person name="Mereny Z."/>
            <person name="Hegedus B."/>
            <person name="Baldrian P."/>
            <person name="Stursova M."/>
            <person name="Weitz H."/>
            <person name="Taylor A."/>
            <person name="Grigoriev I.V."/>
            <person name="Nagy L.G."/>
            <person name="Martin F."/>
            <person name="Kauserud H."/>
        </authorList>
    </citation>
    <scope>NUCLEOTIDE SEQUENCE</scope>
    <source>
        <strain evidence="8">9284</strain>
    </source>
</reference>
<comment type="caution">
    <text evidence="8">The sequence shown here is derived from an EMBL/GenBank/DDBJ whole genome shotgun (WGS) entry which is preliminary data.</text>
</comment>
<keyword evidence="5" id="KW-0472">Membrane</keyword>
<keyword evidence="3" id="KW-0926">Vacuole</keyword>
<sequence length="701" mass="76803">MPPRSERPQTPASVHSWWSDSNPMLRGPTINLHTATKPLMRLMYHRQALSFIAKDGSGPLSRPLLEIYSSYLLCKYVSLGTQRLVLDHLAERAESVEDARTIFHSTVLDQIFQLLESPHALIRTSTSRLTQNLLRRGLLSTFGSNDDMAEGTTVLMEKLTNLLRVPDQAVAEQTAELLVQFVQSDKSKLPDNGGTRSWASWVSEPVAASVILVEKLAGLLRDQNGNVELVYRGAQTLARVAAHPEGADAIFAANVLPDIRQTLYAPEPDIRSCIHLLAENLTKYEPSAWEILTMGISVERLCSLLQQDKYSPAPVQTAAIRALTKRFVHHSVSRNAAALASAMVLPIVPELLNSRYADVQYETCRLVATVAMYEPSGIQVERLFELMHHIDQRVVSEATHALASLANFDPDPEAAAVVVGANVLSKALDLLDSVDVQVRSQVCTLIRNLANHQAFVYALLALNAIQKLSSLLLSEADDDILATAINALVRLAAFPSGRAAFPSNIQNLLESKNERVFLQACILVGDLAVYRTSVAAILRAVPISRFLFLFRQNDQELVEEAVYALSRLARSSEGASVLAADCAWNTYIPELLGSSAAPVRRASCSLLETLASRESTVHLALEFCTQLVLILHEPDETTRAHAIVALAQISTWPDGVLALGPTDVIAVLQKVEQPAGELEEQISIIRKNVAGTEEFGIYFAL</sequence>
<dbReference type="InterPro" id="IPR016024">
    <property type="entry name" value="ARM-type_fold"/>
</dbReference>
<dbReference type="Proteomes" id="UP001221142">
    <property type="component" value="Unassembled WGS sequence"/>
</dbReference>
<keyword evidence="4" id="KW-0677">Repeat</keyword>
<dbReference type="PANTHER" id="PTHR47249">
    <property type="entry name" value="VACUOLAR PROTEIN 8"/>
    <property type="match status" value="1"/>
</dbReference>
<evidence type="ECO:0000256" key="4">
    <source>
        <dbReference type="ARBA" id="ARBA00022737"/>
    </source>
</evidence>
<comment type="similarity">
    <text evidence="2">Belongs to the beta-catenin family.</text>
</comment>
<gene>
    <name evidence="8" type="ORF">FB45DRAFT_927673</name>
</gene>
<dbReference type="AlphaFoldDB" id="A0AAD7BJB6"/>
<evidence type="ECO:0000256" key="7">
    <source>
        <dbReference type="ARBA" id="ARBA00026209"/>
    </source>
</evidence>
<dbReference type="InterPro" id="IPR045156">
    <property type="entry name" value="Vac8"/>
</dbReference>
<dbReference type="GO" id="GO:0005774">
    <property type="term" value="C:vacuolar membrane"/>
    <property type="evidence" value="ECO:0007669"/>
    <property type="project" value="UniProtKB-SubCell"/>
</dbReference>
<protein>
    <recommendedName>
        <fullName evidence="7">Vacuolar protein 8</fullName>
    </recommendedName>
</protein>
<dbReference type="GO" id="GO:0071562">
    <property type="term" value="P:nucleus-vacuole junction assembly"/>
    <property type="evidence" value="ECO:0007669"/>
    <property type="project" value="InterPro"/>
</dbReference>
<dbReference type="GO" id="GO:0043495">
    <property type="term" value="F:protein-membrane adaptor activity"/>
    <property type="evidence" value="ECO:0007669"/>
    <property type="project" value="InterPro"/>
</dbReference>
<evidence type="ECO:0000256" key="1">
    <source>
        <dbReference type="ARBA" id="ARBA00004592"/>
    </source>
</evidence>
<name>A0AAD7BJB6_9AGAR</name>
<evidence type="ECO:0000256" key="6">
    <source>
        <dbReference type="ARBA" id="ARBA00023288"/>
    </source>
</evidence>
<dbReference type="InterPro" id="IPR000225">
    <property type="entry name" value="Armadillo"/>
</dbReference>
<organism evidence="8 9">
    <name type="scientific">Roridomyces roridus</name>
    <dbReference type="NCBI Taxonomy" id="1738132"/>
    <lineage>
        <taxon>Eukaryota</taxon>
        <taxon>Fungi</taxon>
        <taxon>Dikarya</taxon>
        <taxon>Basidiomycota</taxon>
        <taxon>Agaricomycotina</taxon>
        <taxon>Agaricomycetes</taxon>
        <taxon>Agaricomycetidae</taxon>
        <taxon>Agaricales</taxon>
        <taxon>Marasmiineae</taxon>
        <taxon>Mycenaceae</taxon>
        <taxon>Roridomyces</taxon>
    </lineage>
</organism>
<keyword evidence="6" id="KW-0449">Lipoprotein</keyword>
<evidence type="ECO:0000313" key="8">
    <source>
        <dbReference type="EMBL" id="KAJ7622388.1"/>
    </source>
</evidence>
<evidence type="ECO:0000256" key="2">
    <source>
        <dbReference type="ARBA" id="ARBA00005462"/>
    </source>
</evidence>
<comment type="subcellular location">
    <subcellularLocation>
        <location evidence="1">Vacuole membrane</location>
        <topology evidence="1">Lipid-anchor</topology>
    </subcellularLocation>
</comment>
<accession>A0AAD7BJB6</accession>
<dbReference type="PANTHER" id="PTHR47249:SF1">
    <property type="entry name" value="VACUOLAR PROTEIN 8"/>
    <property type="match status" value="1"/>
</dbReference>
<proteinExistence type="inferred from homology"/>
<dbReference type="EMBL" id="JARKIF010000015">
    <property type="protein sequence ID" value="KAJ7622388.1"/>
    <property type="molecule type" value="Genomic_DNA"/>
</dbReference>
<evidence type="ECO:0000256" key="3">
    <source>
        <dbReference type="ARBA" id="ARBA00022554"/>
    </source>
</evidence>
<evidence type="ECO:0000256" key="5">
    <source>
        <dbReference type="ARBA" id="ARBA00023136"/>
    </source>
</evidence>
<dbReference type="SUPFAM" id="SSF48371">
    <property type="entry name" value="ARM repeat"/>
    <property type="match status" value="1"/>
</dbReference>
<dbReference type="SMART" id="SM00185">
    <property type="entry name" value="ARM"/>
    <property type="match status" value="5"/>
</dbReference>
<dbReference type="InterPro" id="IPR011989">
    <property type="entry name" value="ARM-like"/>
</dbReference>
<keyword evidence="9" id="KW-1185">Reference proteome</keyword>